<evidence type="ECO:0000313" key="2">
    <source>
        <dbReference type="Proteomes" id="UP000886865"/>
    </source>
</evidence>
<protein>
    <submittedName>
        <fullName evidence="1">Uncharacterized protein</fullName>
    </submittedName>
</protein>
<dbReference type="Proteomes" id="UP000886865">
    <property type="component" value="Unassembled WGS sequence"/>
</dbReference>
<dbReference type="AlphaFoldDB" id="A0A9D1FIB1"/>
<evidence type="ECO:0000313" key="1">
    <source>
        <dbReference type="EMBL" id="HIS74239.1"/>
    </source>
</evidence>
<dbReference type="EMBL" id="DVJQ01000039">
    <property type="protein sequence ID" value="HIS74239.1"/>
    <property type="molecule type" value="Genomic_DNA"/>
</dbReference>
<sequence>MISPVSLLQTSNVTNFSGKFFDKIHPKASQGINAHGTSLPSLSTNSYFGINGERNAFKDSLKRMTYSELNSLEKKYESGDEFRDDENASLKLYDVRIAIDNRKRMQKMFGELVVNPFYPSLTELFGEDALRGYSCAAKLRSEKYDDRSQVSEADKALIKFFEVKDAISDMSNSQLYELLDIATVKQEQYVADAKAGMDLINYPCFATYQIEAIKSELKDRNLFSGFDD</sequence>
<organism evidence="1 2">
    <name type="scientific">Candidatus Galligastranaerophilus intestinavium</name>
    <dbReference type="NCBI Taxonomy" id="2840836"/>
    <lineage>
        <taxon>Bacteria</taxon>
        <taxon>Candidatus Galligastranaerophilus</taxon>
    </lineage>
</organism>
<reference evidence="1" key="1">
    <citation type="submission" date="2020-10" db="EMBL/GenBank/DDBJ databases">
        <authorList>
            <person name="Gilroy R."/>
        </authorList>
    </citation>
    <scope>NUCLEOTIDE SEQUENCE</scope>
    <source>
        <strain evidence="1">CHK152-2871</strain>
    </source>
</reference>
<comment type="caution">
    <text evidence="1">The sequence shown here is derived from an EMBL/GenBank/DDBJ whole genome shotgun (WGS) entry which is preliminary data.</text>
</comment>
<gene>
    <name evidence="1" type="ORF">IAA86_04370</name>
</gene>
<accession>A0A9D1FIB1</accession>
<name>A0A9D1FIB1_9BACT</name>
<reference evidence="1" key="2">
    <citation type="journal article" date="2021" name="PeerJ">
        <title>Extensive microbial diversity within the chicken gut microbiome revealed by metagenomics and culture.</title>
        <authorList>
            <person name="Gilroy R."/>
            <person name="Ravi A."/>
            <person name="Getino M."/>
            <person name="Pursley I."/>
            <person name="Horton D.L."/>
            <person name="Alikhan N.F."/>
            <person name="Baker D."/>
            <person name="Gharbi K."/>
            <person name="Hall N."/>
            <person name="Watson M."/>
            <person name="Adriaenssens E.M."/>
            <person name="Foster-Nyarko E."/>
            <person name="Jarju S."/>
            <person name="Secka A."/>
            <person name="Antonio M."/>
            <person name="Oren A."/>
            <person name="Chaudhuri R.R."/>
            <person name="La Ragione R."/>
            <person name="Hildebrand F."/>
            <person name="Pallen M.J."/>
        </authorList>
    </citation>
    <scope>NUCLEOTIDE SEQUENCE</scope>
    <source>
        <strain evidence="1">CHK152-2871</strain>
    </source>
</reference>
<proteinExistence type="predicted"/>